<evidence type="ECO:0000256" key="4">
    <source>
        <dbReference type="SAM" id="MobiDB-lite"/>
    </source>
</evidence>
<evidence type="ECO:0000313" key="6">
    <source>
        <dbReference type="EMBL" id="MBC3804952.1"/>
    </source>
</evidence>
<protein>
    <submittedName>
        <fullName evidence="6">MarR family transcriptional regulator</fullName>
    </submittedName>
</protein>
<sequence length="157" mass="17791">MLMNNLSIIVRHSKVFCERRLQDYGVGFPEQVILMFLASNDGINQDAIAQHFLLDKGAIAKTLRKLEEKGLILRHQNPENKRENLISITPAGQGIMGEMGKALQAWNASFFEGLSEEDIWQYERITKTIADNVAKLTEKDSEQDQKKMGAVKNDKSK</sequence>
<dbReference type="PROSITE" id="PS01117">
    <property type="entry name" value="HTH_MARR_1"/>
    <property type="match status" value="1"/>
</dbReference>
<dbReference type="SMART" id="SM00347">
    <property type="entry name" value="HTH_MARR"/>
    <property type="match status" value="1"/>
</dbReference>
<dbReference type="Gene3D" id="1.10.10.10">
    <property type="entry name" value="Winged helix-like DNA-binding domain superfamily/Winged helix DNA-binding domain"/>
    <property type="match status" value="1"/>
</dbReference>
<dbReference type="InterPro" id="IPR023187">
    <property type="entry name" value="Tscrpt_reg_MarR-type_CS"/>
</dbReference>
<gene>
    <name evidence="6" type="ORF">GH808_10975</name>
</gene>
<dbReference type="InterPro" id="IPR000835">
    <property type="entry name" value="HTH_MarR-typ"/>
</dbReference>
<dbReference type="InterPro" id="IPR036388">
    <property type="entry name" value="WH-like_DNA-bd_sf"/>
</dbReference>
<feature type="region of interest" description="Disordered" evidence="4">
    <location>
        <begin position="136"/>
        <end position="157"/>
    </location>
</feature>
<evidence type="ECO:0000313" key="7">
    <source>
        <dbReference type="Proteomes" id="UP000603234"/>
    </source>
</evidence>
<dbReference type="PRINTS" id="PR00598">
    <property type="entry name" value="HTHMARR"/>
</dbReference>
<keyword evidence="7" id="KW-1185">Reference proteome</keyword>
<dbReference type="PANTHER" id="PTHR42756:SF1">
    <property type="entry name" value="TRANSCRIPTIONAL REPRESSOR OF EMRAB OPERON"/>
    <property type="match status" value="1"/>
</dbReference>
<dbReference type="InterPro" id="IPR036390">
    <property type="entry name" value="WH_DNA-bd_sf"/>
</dbReference>
<evidence type="ECO:0000256" key="1">
    <source>
        <dbReference type="ARBA" id="ARBA00023015"/>
    </source>
</evidence>
<comment type="caution">
    <text evidence="6">The sequence shown here is derived from an EMBL/GenBank/DDBJ whole genome shotgun (WGS) entry which is preliminary data.</text>
</comment>
<dbReference type="PROSITE" id="PS50995">
    <property type="entry name" value="HTH_MARR_2"/>
    <property type="match status" value="1"/>
</dbReference>
<name>A0ABR6WWF5_9FIRM</name>
<dbReference type="RefSeq" id="WP_186842837.1">
    <property type="nucleotide sequence ID" value="NZ_WJBC01000016.1"/>
</dbReference>
<dbReference type="Pfam" id="PF01047">
    <property type="entry name" value="MarR"/>
    <property type="match status" value="1"/>
</dbReference>
<keyword evidence="1" id="KW-0805">Transcription regulation</keyword>
<dbReference type="EMBL" id="WJBC01000016">
    <property type="protein sequence ID" value="MBC3804952.1"/>
    <property type="molecule type" value="Genomic_DNA"/>
</dbReference>
<organism evidence="6 7">
    <name type="scientific">Acetobacterium fimetarium</name>
    <dbReference type="NCBI Taxonomy" id="52691"/>
    <lineage>
        <taxon>Bacteria</taxon>
        <taxon>Bacillati</taxon>
        <taxon>Bacillota</taxon>
        <taxon>Clostridia</taxon>
        <taxon>Eubacteriales</taxon>
        <taxon>Eubacteriaceae</taxon>
        <taxon>Acetobacterium</taxon>
    </lineage>
</organism>
<dbReference type="Proteomes" id="UP000603234">
    <property type="component" value="Unassembled WGS sequence"/>
</dbReference>
<dbReference type="PANTHER" id="PTHR42756">
    <property type="entry name" value="TRANSCRIPTIONAL REGULATOR, MARR"/>
    <property type="match status" value="1"/>
</dbReference>
<reference evidence="6 7" key="1">
    <citation type="journal article" date="2020" name="mSystems">
        <title>Defining Genomic and Predicted Metabolic Features of the Acetobacterium Genus.</title>
        <authorList>
            <person name="Ross D.E."/>
            <person name="Marshall C.W."/>
            <person name="Gulliver D."/>
            <person name="May H.D."/>
            <person name="Norman R.S."/>
        </authorList>
    </citation>
    <scope>NUCLEOTIDE SEQUENCE [LARGE SCALE GENOMIC DNA]</scope>
    <source>
        <strain evidence="6 7">DSM 8238</strain>
    </source>
</reference>
<dbReference type="SUPFAM" id="SSF46785">
    <property type="entry name" value="Winged helix' DNA-binding domain"/>
    <property type="match status" value="1"/>
</dbReference>
<proteinExistence type="predicted"/>
<evidence type="ECO:0000256" key="3">
    <source>
        <dbReference type="ARBA" id="ARBA00023163"/>
    </source>
</evidence>
<keyword evidence="3" id="KW-0804">Transcription</keyword>
<evidence type="ECO:0000256" key="2">
    <source>
        <dbReference type="ARBA" id="ARBA00023125"/>
    </source>
</evidence>
<feature type="domain" description="HTH marR-type" evidence="5">
    <location>
        <begin position="1"/>
        <end position="131"/>
    </location>
</feature>
<accession>A0ABR6WWF5</accession>
<evidence type="ECO:0000259" key="5">
    <source>
        <dbReference type="PROSITE" id="PS50995"/>
    </source>
</evidence>
<keyword evidence="2" id="KW-0238">DNA-binding</keyword>